<dbReference type="GO" id="GO:0046983">
    <property type="term" value="F:protein dimerization activity"/>
    <property type="evidence" value="ECO:0007669"/>
    <property type="project" value="InterPro"/>
</dbReference>
<sequence length="718" mass="81973">MARSKNGDLPHHVKERLRHQKRQKILENVASHVPKPATTKRETKAKTLRRVVLYMKYLIHINEKFKERKSFGVKKATKCQESVKTSVTCLESPPKYRSKRAHIVFLSKFSDTSANKQKDSETRIPQTYCNTKNELGLQTAKNAVDVINQSSSKNVLSSKNSLKFFQENSIKSADNITDRYVPNGELDNLSDYDIELWKEDYPALSNTNAERKVSKSGSNYIVRDQIFNDCINEKQNINELDRNETSLEQYIQEFSKNLKKMHKSNFPDKRLFQSDKLERSCIGIYNNNKETTFTNSCKELSSAAKYSFHKIDRPCSLNEFTALRNSNYDAQVDKHQITEQQTFSQNSDCFSFGESDTFATLNNFEMAHSFNKSETSKYDEQCSDSIKIHEHQHSKYKIYSQSSEDLSPDIFSSGDSGTFTSLLNYEKKHVSSCFASPKNDYPNYCEDKVEKYQLSKHPSFSQSSDNFSSDIFSSGESSALISSNENEHIGLADILHRSSNKSPDALLKPKSVLDEDSLDYSLTPPQSGCDIISSPDIFCDMKQDVRRVSSDFSVNNILSKSCIKNSPLFSPNSENYLDYNIHGSNYNVPFIHNGTYSNVVDNRFLNYFGMNNFSQNLPFPAFPPFAQIRNYPTMNMGSVARYSNVVPNDEIYAIDTYCPDNIPDFNHSIYVNEVMGNYLQVPLRQGGTESFLPPEELSDSLNNLVDSGFCFSQRNFNI</sequence>
<organism evidence="2 3">
    <name type="scientific">Larinioides sclopetarius</name>
    <dbReference type="NCBI Taxonomy" id="280406"/>
    <lineage>
        <taxon>Eukaryota</taxon>
        <taxon>Metazoa</taxon>
        <taxon>Ecdysozoa</taxon>
        <taxon>Arthropoda</taxon>
        <taxon>Chelicerata</taxon>
        <taxon>Arachnida</taxon>
        <taxon>Araneae</taxon>
        <taxon>Araneomorphae</taxon>
        <taxon>Entelegynae</taxon>
        <taxon>Araneoidea</taxon>
        <taxon>Araneidae</taxon>
        <taxon>Larinioides</taxon>
    </lineage>
</organism>
<protein>
    <recommendedName>
        <fullName evidence="1">BHLH domain-containing protein</fullName>
    </recommendedName>
</protein>
<gene>
    <name evidence="2" type="ORF">LARSCL_LOCUS8921</name>
</gene>
<evidence type="ECO:0000313" key="3">
    <source>
        <dbReference type="Proteomes" id="UP001497382"/>
    </source>
</evidence>
<keyword evidence="3" id="KW-1185">Reference proteome</keyword>
<dbReference type="AlphaFoldDB" id="A0AAV2A2A1"/>
<dbReference type="InterPro" id="IPR011598">
    <property type="entry name" value="bHLH_dom"/>
</dbReference>
<name>A0AAV2A2A1_9ARAC</name>
<dbReference type="Proteomes" id="UP001497382">
    <property type="component" value="Unassembled WGS sequence"/>
</dbReference>
<accession>A0AAV2A2A1</accession>
<dbReference type="PROSITE" id="PS50888">
    <property type="entry name" value="BHLH"/>
    <property type="match status" value="1"/>
</dbReference>
<dbReference type="EMBL" id="CAXIEN010000097">
    <property type="protein sequence ID" value="CAL1276934.1"/>
    <property type="molecule type" value="Genomic_DNA"/>
</dbReference>
<dbReference type="InterPro" id="IPR036638">
    <property type="entry name" value="HLH_DNA-bd_sf"/>
</dbReference>
<dbReference type="SUPFAM" id="SSF47459">
    <property type="entry name" value="HLH, helix-loop-helix DNA-binding domain"/>
    <property type="match status" value="1"/>
</dbReference>
<reference evidence="2 3" key="1">
    <citation type="submission" date="2024-04" db="EMBL/GenBank/DDBJ databases">
        <authorList>
            <person name="Rising A."/>
            <person name="Reimegard J."/>
            <person name="Sonavane S."/>
            <person name="Akerstrom W."/>
            <person name="Nylinder S."/>
            <person name="Hedman E."/>
            <person name="Kallberg Y."/>
        </authorList>
    </citation>
    <scope>NUCLEOTIDE SEQUENCE [LARGE SCALE GENOMIC DNA]</scope>
</reference>
<feature type="domain" description="BHLH" evidence="1">
    <location>
        <begin position="6"/>
        <end position="58"/>
    </location>
</feature>
<evidence type="ECO:0000259" key="1">
    <source>
        <dbReference type="PROSITE" id="PS50888"/>
    </source>
</evidence>
<evidence type="ECO:0000313" key="2">
    <source>
        <dbReference type="EMBL" id="CAL1276934.1"/>
    </source>
</evidence>
<comment type="caution">
    <text evidence="2">The sequence shown here is derived from an EMBL/GenBank/DDBJ whole genome shotgun (WGS) entry which is preliminary data.</text>
</comment>
<proteinExistence type="predicted"/>